<dbReference type="PANTHER" id="PTHR34461">
    <property type="entry name" value="EXPRESSED PROTEIN"/>
    <property type="match status" value="1"/>
</dbReference>
<organism evidence="2 3">
    <name type="scientific">Rubus argutus</name>
    <name type="common">Southern blackberry</name>
    <dbReference type="NCBI Taxonomy" id="59490"/>
    <lineage>
        <taxon>Eukaryota</taxon>
        <taxon>Viridiplantae</taxon>
        <taxon>Streptophyta</taxon>
        <taxon>Embryophyta</taxon>
        <taxon>Tracheophyta</taxon>
        <taxon>Spermatophyta</taxon>
        <taxon>Magnoliopsida</taxon>
        <taxon>eudicotyledons</taxon>
        <taxon>Gunneridae</taxon>
        <taxon>Pentapetalae</taxon>
        <taxon>rosids</taxon>
        <taxon>fabids</taxon>
        <taxon>Rosales</taxon>
        <taxon>Rosaceae</taxon>
        <taxon>Rosoideae</taxon>
        <taxon>Rosoideae incertae sedis</taxon>
        <taxon>Rubus</taxon>
    </lineage>
</organism>
<comment type="caution">
    <text evidence="2">The sequence shown here is derived from an EMBL/GenBank/DDBJ whole genome shotgun (WGS) entry which is preliminary data.</text>
</comment>
<sequence length="875" mass="96928">MEANRTSMKCKRLLGVCSGSKSQIHLHRTSSGRVINSNGHANLNSSESDRKRPGPFDPTEESSDGTELLKSVIKDLRVKRVFSQTYKPSENIINHSKSGTESCFSEPDDGFMEEKRRKSDVVDGSGNGFYCSGREIDDSKGEEAEKPELGFLAESPNSADVIPKSPVSEEMGGGSNHEFSQTSAPEVKTNGVQHKVDNETKLVLKPRKRVFKAPGSFSYRRMLPYLKDITKDNSCMLDFCELPNREKGLGGKPFLGKLAYANQEGSMHQFTAHKFSREGRTIDSSPRLETVHVSTDETSNCNGLSSESPEYVPKSPPIAVVDQCLPKPTVGENENFDLGLSCEVQKLNVSNPFHSSTLEDSQPNNDHVIGMCTDGNTPVENTETAGKDDNASSFDSEDQNVKDKSPQSSSIMDERYSCKDNEEVQPKENSNQAQSDMDEHRGGNAEEVLNQIYDLNEESVQMTPPDAEILDKLQVEVKERSRAEYVHQFTDQGLGKPSGGFNHRDATWFDVRHESSPKRKLVSNPCSRLKLFKSPGSVSYRRLLPFIMDMEKSNSCASVSGHCESTVKDLEQRQPLTLNQQGTPVDKSNSHIFHPEPGTVPTSQLTAANGSKNYDGPNLTSPEHVTGFQMSFDLQKEMHFQHVVSGKQSKLKTSPDIVVNFEHERELPVPILCPKTSESSEKDGARTACRELPVTNLLSVGPVQDYTSSRTALIDDGKPVQANSLDHNSSELDATISSGIQADALRKGILKRNPRGCRGLCACLNCASFRLHADRAFEFSRNQMQDAEEVALDLMTELSKLRKLLEKSAATAKDHVVSLDEVTKACRKASEAEDLARNRLEEMIYDLNIHCRITCLHEPRVRFANHIEGKVIPKA</sequence>
<feature type="compositionally biased region" description="Polar residues" evidence="1">
    <location>
        <begin position="33"/>
        <end position="46"/>
    </location>
</feature>
<evidence type="ECO:0000256" key="1">
    <source>
        <dbReference type="SAM" id="MobiDB-lite"/>
    </source>
</evidence>
<protein>
    <submittedName>
        <fullName evidence="2">Uncharacterized protein</fullName>
    </submittedName>
</protein>
<feature type="region of interest" description="Disordered" evidence="1">
    <location>
        <begin position="33"/>
        <end position="66"/>
    </location>
</feature>
<proteinExistence type="predicted"/>
<dbReference type="EMBL" id="JBEDUW010000004">
    <property type="protein sequence ID" value="KAK9932971.1"/>
    <property type="molecule type" value="Genomic_DNA"/>
</dbReference>
<dbReference type="Proteomes" id="UP001457282">
    <property type="component" value="Unassembled WGS sequence"/>
</dbReference>
<feature type="region of interest" description="Disordered" evidence="1">
    <location>
        <begin position="168"/>
        <end position="190"/>
    </location>
</feature>
<feature type="region of interest" description="Disordered" evidence="1">
    <location>
        <begin position="92"/>
        <end position="120"/>
    </location>
</feature>
<reference evidence="2 3" key="1">
    <citation type="journal article" date="2023" name="G3 (Bethesda)">
        <title>A chromosome-length genome assembly and annotation of blackberry (Rubus argutus, cv. 'Hillquist').</title>
        <authorList>
            <person name="Bruna T."/>
            <person name="Aryal R."/>
            <person name="Dudchenko O."/>
            <person name="Sargent D.J."/>
            <person name="Mead D."/>
            <person name="Buti M."/>
            <person name="Cavallini A."/>
            <person name="Hytonen T."/>
            <person name="Andres J."/>
            <person name="Pham M."/>
            <person name="Weisz D."/>
            <person name="Mascagni F."/>
            <person name="Usai G."/>
            <person name="Natali L."/>
            <person name="Bassil N."/>
            <person name="Fernandez G.E."/>
            <person name="Lomsadze A."/>
            <person name="Armour M."/>
            <person name="Olukolu B."/>
            <person name="Poorten T."/>
            <person name="Britton C."/>
            <person name="Davik J."/>
            <person name="Ashrafi H."/>
            <person name="Aiden E.L."/>
            <person name="Borodovsky M."/>
            <person name="Worthington M."/>
        </authorList>
    </citation>
    <scope>NUCLEOTIDE SEQUENCE [LARGE SCALE GENOMIC DNA]</scope>
    <source>
        <strain evidence="2">PI 553951</strain>
    </source>
</reference>
<feature type="compositionally biased region" description="Basic and acidic residues" evidence="1">
    <location>
        <begin position="412"/>
        <end position="426"/>
    </location>
</feature>
<name>A0AAW1X7L3_RUBAR</name>
<feature type="region of interest" description="Disordered" evidence="1">
    <location>
        <begin position="294"/>
        <end position="313"/>
    </location>
</feature>
<feature type="compositionally biased region" description="Polar residues" evidence="1">
    <location>
        <begin position="294"/>
        <end position="308"/>
    </location>
</feature>
<feature type="compositionally biased region" description="Polar residues" evidence="1">
    <location>
        <begin position="374"/>
        <end position="384"/>
    </location>
</feature>
<feature type="region of interest" description="Disordered" evidence="1">
    <location>
        <begin position="353"/>
        <end position="441"/>
    </location>
</feature>
<accession>A0AAW1X7L3</accession>
<feature type="compositionally biased region" description="Polar residues" evidence="1">
    <location>
        <begin position="353"/>
        <end position="365"/>
    </location>
</feature>
<evidence type="ECO:0000313" key="2">
    <source>
        <dbReference type="EMBL" id="KAK9932971.1"/>
    </source>
</evidence>
<evidence type="ECO:0000313" key="3">
    <source>
        <dbReference type="Proteomes" id="UP001457282"/>
    </source>
</evidence>
<gene>
    <name evidence="2" type="ORF">M0R45_020188</name>
</gene>
<dbReference type="PANTHER" id="PTHR34461:SF4">
    <property type="entry name" value="OS01G0101800 PROTEIN"/>
    <property type="match status" value="1"/>
</dbReference>
<feature type="compositionally biased region" description="Polar residues" evidence="1">
    <location>
        <begin position="92"/>
        <end position="103"/>
    </location>
</feature>
<dbReference type="AlphaFoldDB" id="A0AAW1X7L3"/>
<keyword evidence="3" id="KW-1185">Reference proteome</keyword>